<evidence type="ECO:0000259" key="5">
    <source>
        <dbReference type="Pfam" id="PF04542"/>
    </source>
</evidence>
<dbReference type="InterPro" id="IPR013249">
    <property type="entry name" value="RNA_pol_sigma70_r4_t2"/>
</dbReference>
<protein>
    <submittedName>
        <fullName evidence="7">RNA polymerase sigma factor YlaC</fullName>
    </submittedName>
</protein>
<dbReference type="GO" id="GO:0006352">
    <property type="term" value="P:DNA-templated transcription initiation"/>
    <property type="evidence" value="ECO:0007669"/>
    <property type="project" value="InterPro"/>
</dbReference>
<dbReference type="KEGG" id="obg:Verru16b_00383"/>
<evidence type="ECO:0000256" key="2">
    <source>
        <dbReference type="ARBA" id="ARBA00023015"/>
    </source>
</evidence>
<evidence type="ECO:0000259" key="6">
    <source>
        <dbReference type="Pfam" id="PF08281"/>
    </source>
</evidence>
<dbReference type="InterPro" id="IPR039425">
    <property type="entry name" value="RNA_pol_sigma-70-like"/>
</dbReference>
<dbReference type="STRING" id="1838286.Verru16b_00383"/>
<dbReference type="NCBIfam" id="TIGR02937">
    <property type="entry name" value="sigma70-ECF"/>
    <property type="match status" value="1"/>
</dbReference>
<dbReference type="InterPro" id="IPR013324">
    <property type="entry name" value="RNA_pol_sigma_r3/r4-like"/>
</dbReference>
<evidence type="ECO:0000256" key="3">
    <source>
        <dbReference type="ARBA" id="ARBA00023082"/>
    </source>
</evidence>
<dbReference type="PANTHER" id="PTHR43133">
    <property type="entry name" value="RNA POLYMERASE ECF-TYPE SIGMA FACTO"/>
    <property type="match status" value="1"/>
</dbReference>
<keyword evidence="2" id="KW-0805">Transcription regulation</keyword>
<dbReference type="AlphaFoldDB" id="A0A1D8AR32"/>
<keyword evidence="4" id="KW-0804">Transcription</keyword>
<dbReference type="OrthoDB" id="9784984at2"/>
<reference evidence="7 8" key="1">
    <citation type="submission" date="2016-06" db="EMBL/GenBank/DDBJ databases">
        <title>Three novel species with peptidoglycan cell walls form the new genus Lacunisphaera gen. nov. in the family Opitutaceae of the verrucomicrobial subdivision 4.</title>
        <authorList>
            <person name="Rast P."/>
            <person name="Gloeckner I."/>
            <person name="Jogler M."/>
            <person name="Boedeker C."/>
            <person name="Jeske O."/>
            <person name="Wiegand S."/>
            <person name="Reinhardt R."/>
            <person name="Schumann P."/>
            <person name="Rohde M."/>
            <person name="Spring S."/>
            <person name="Gloeckner F.O."/>
            <person name="Jogler C."/>
        </authorList>
    </citation>
    <scope>NUCLEOTIDE SEQUENCE [LARGE SCALE GENOMIC DNA]</scope>
    <source>
        <strain evidence="7 8">IG16b</strain>
    </source>
</reference>
<evidence type="ECO:0000256" key="4">
    <source>
        <dbReference type="ARBA" id="ARBA00023163"/>
    </source>
</evidence>
<proteinExistence type="inferred from homology"/>
<gene>
    <name evidence="7" type="primary">ylaC</name>
    <name evidence="7" type="ORF">Verru16b_00383</name>
</gene>
<dbReference type="Gene3D" id="1.10.10.10">
    <property type="entry name" value="Winged helix-like DNA-binding domain superfamily/Winged helix DNA-binding domain"/>
    <property type="match status" value="1"/>
</dbReference>
<evidence type="ECO:0000313" key="8">
    <source>
        <dbReference type="Proteomes" id="UP000095228"/>
    </source>
</evidence>
<accession>A0A1D8AR32</accession>
<dbReference type="GO" id="GO:0016987">
    <property type="term" value="F:sigma factor activity"/>
    <property type="evidence" value="ECO:0007669"/>
    <property type="project" value="UniProtKB-KW"/>
</dbReference>
<organism evidence="7 8">
    <name type="scientific">Lacunisphaera limnophila</name>
    <dbReference type="NCBI Taxonomy" id="1838286"/>
    <lineage>
        <taxon>Bacteria</taxon>
        <taxon>Pseudomonadati</taxon>
        <taxon>Verrucomicrobiota</taxon>
        <taxon>Opitutia</taxon>
        <taxon>Opitutales</taxon>
        <taxon>Opitutaceae</taxon>
        <taxon>Lacunisphaera</taxon>
    </lineage>
</organism>
<keyword evidence="3" id="KW-0731">Sigma factor</keyword>
<comment type="similarity">
    <text evidence="1">Belongs to the sigma-70 factor family. ECF subfamily.</text>
</comment>
<feature type="domain" description="RNA polymerase sigma-70 region 2" evidence="5">
    <location>
        <begin position="19"/>
        <end position="78"/>
    </location>
</feature>
<dbReference type="Gene3D" id="1.10.1740.10">
    <property type="match status" value="1"/>
</dbReference>
<keyword evidence="8" id="KW-1185">Reference proteome</keyword>
<dbReference type="RefSeq" id="WP_069960703.1">
    <property type="nucleotide sequence ID" value="NZ_CP016094.1"/>
</dbReference>
<name>A0A1D8AR32_9BACT</name>
<dbReference type="SUPFAM" id="SSF88946">
    <property type="entry name" value="Sigma2 domain of RNA polymerase sigma factors"/>
    <property type="match status" value="1"/>
</dbReference>
<dbReference type="InterPro" id="IPR013325">
    <property type="entry name" value="RNA_pol_sigma_r2"/>
</dbReference>
<sequence length="173" mass="19882">MQAAEQHLLFERWLAEHAAVLHHVVNGFAEGTDRHDLMQELLLAVWRAVPAYRGGAQPSTFIYRVAHNTALTWKRTERNYRRQVDRFEADAWRATHAEPAAGIREREALELLYAQIRRLPPVDRSLILLHLDGVSYAGMAEIHGLTESNVGVKLNRLKQKLTDAMEEMSHELR</sequence>
<dbReference type="SUPFAM" id="SSF88659">
    <property type="entry name" value="Sigma3 and sigma4 domains of RNA polymerase sigma factors"/>
    <property type="match status" value="1"/>
</dbReference>
<dbReference type="Proteomes" id="UP000095228">
    <property type="component" value="Chromosome"/>
</dbReference>
<feature type="domain" description="RNA polymerase sigma factor 70 region 4 type 2" evidence="6">
    <location>
        <begin position="110"/>
        <end position="161"/>
    </location>
</feature>
<dbReference type="InterPro" id="IPR007627">
    <property type="entry name" value="RNA_pol_sigma70_r2"/>
</dbReference>
<evidence type="ECO:0000313" key="7">
    <source>
        <dbReference type="EMBL" id="AOS43340.1"/>
    </source>
</evidence>
<dbReference type="InterPro" id="IPR014284">
    <property type="entry name" value="RNA_pol_sigma-70_dom"/>
</dbReference>
<dbReference type="EMBL" id="CP016094">
    <property type="protein sequence ID" value="AOS43340.1"/>
    <property type="molecule type" value="Genomic_DNA"/>
</dbReference>
<dbReference type="PANTHER" id="PTHR43133:SF45">
    <property type="entry name" value="RNA POLYMERASE ECF-TYPE SIGMA FACTOR"/>
    <property type="match status" value="1"/>
</dbReference>
<dbReference type="Pfam" id="PF04542">
    <property type="entry name" value="Sigma70_r2"/>
    <property type="match status" value="1"/>
</dbReference>
<dbReference type="Pfam" id="PF08281">
    <property type="entry name" value="Sigma70_r4_2"/>
    <property type="match status" value="1"/>
</dbReference>
<dbReference type="InterPro" id="IPR036388">
    <property type="entry name" value="WH-like_DNA-bd_sf"/>
</dbReference>
<dbReference type="GO" id="GO:0003677">
    <property type="term" value="F:DNA binding"/>
    <property type="evidence" value="ECO:0007669"/>
    <property type="project" value="InterPro"/>
</dbReference>
<evidence type="ECO:0000256" key="1">
    <source>
        <dbReference type="ARBA" id="ARBA00010641"/>
    </source>
</evidence>